<reference evidence="2" key="1">
    <citation type="submission" date="2022-06" db="EMBL/GenBank/DDBJ databases">
        <title>Complete genome sequence and characterization of Cupriavidus gilardii QJ1 isolated from contaminating cells.</title>
        <authorList>
            <person name="Qi J."/>
        </authorList>
    </citation>
    <scope>NUCLEOTIDE SEQUENCE</scope>
    <source>
        <strain evidence="2">QJ1</strain>
    </source>
</reference>
<evidence type="ECO:0000256" key="1">
    <source>
        <dbReference type="ARBA" id="ARBA00005233"/>
    </source>
</evidence>
<dbReference type="InterPro" id="IPR001082">
    <property type="entry name" value="Pilin"/>
</dbReference>
<name>A0ABY4VWF0_9BURK</name>
<dbReference type="SUPFAM" id="SSF54523">
    <property type="entry name" value="Pili subunits"/>
    <property type="match status" value="1"/>
</dbReference>
<dbReference type="Pfam" id="PF00114">
    <property type="entry name" value="Pilin"/>
    <property type="match status" value="1"/>
</dbReference>
<organism evidence="2 3">
    <name type="scientific">Cupriavidus gilardii</name>
    <dbReference type="NCBI Taxonomy" id="82541"/>
    <lineage>
        <taxon>Bacteria</taxon>
        <taxon>Pseudomonadati</taxon>
        <taxon>Pseudomonadota</taxon>
        <taxon>Betaproteobacteria</taxon>
        <taxon>Burkholderiales</taxon>
        <taxon>Burkholderiaceae</taxon>
        <taxon>Cupriavidus</taxon>
    </lineage>
</organism>
<gene>
    <name evidence="2" type="ORF">NDR89_13810</name>
</gene>
<dbReference type="EMBL" id="CP098736">
    <property type="protein sequence ID" value="USE81544.1"/>
    <property type="molecule type" value="Genomic_DNA"/>
</dbReference>
<accession>A0ABY4VWF0</accession>
<dbReference type="Gene3D" id="3.30.700.10">
    <property type="entry name" value="Glycoprotein, Type 4 Pilin"/>
    <property type="match status" value="1"/>
</dbReference>
<sequence length="107" mass="10867">MAVSLCAQEAGGVLDDCNGDNPAAAIPPFAPNREIAQAFVSGPGVITLTLAASGLGAGVDGRDITLRPSVNATSVSWEIATTIENAVARQYVLRNSQSPADTSQARA</sequence>
<dbReference type="InterPro" id="IPR045584">
    <property type="entry name" value="Pilin-like"/>
</dbReference>
<dbReference type="Proteomes" id="UP001056648">
    <property type="component" value="Chromosome 2"/>
</dbReference>
<protein>
    <submittedName>
        <fullName evidence="2">Pilin</fullName>
    </submittedName>
</protein>
<keyword evidence="3" id="KW-1185">Reference proteome</keyword>
<evidence type="ECO:0000313" key="2">
    <source>
        <dbReference type="EMBL" id="USE81544.1"/>
    </source>
</evidence>
<comment type="similarity">
    <text evidence="1">Belongs to the N-Me-Phe pilin family.</text>
</comment>
<proteinExistence type="inferred from homology"/>
<evidence type="ECO:0000313" key="3">
    <source>
        <dbReference type="Proteomes" id="UP001056648"/>
    </source>
</evidence>